<name>A0A6A5JXH1_9PLEO</name>
<feature type="non-terminal residue" evidence="1">
    <location>
        <position position="142"/>
    </location>
</feature>
<organism evidence="1 2">
    <name type="scientific">Decorospora gaudefroyi</name>
    <dbReference type="NCBI Taxonomy" id="184978"/>
    <lineage>
        <taxon>Eukaryota</taxon>
        <taxon>Fungi</taxon>
        <taxon>Dikarya</taxon>
        <taxon>Ascomycota</taxon>
        <taxon>Pezizomycotina</taxon>
        <taxon>Dothideomycetes</taxon>
        <taxon>Pleosporomycetidae</taxon>
        <taxon>Pleosporales</taxon>
        <taxon>Pleosporineae</taxon>
        <taxon>Pleosporaceae</taxon>
        <taxon>Decorospora</taxon>
    </lineage>
</organism>
<protein>
    <submittedName>
        <fullName evidence="1">Uncharacterized protein</fullName>
    </submittedName>
</protein>
<dbReference type="OrthoDB" id="3791143at2759"/>
<keyword evidence="2" id="KW-1185">Reference proteome</keyword>
<proteinExistence type="predicted"/>
<feature type="non-terminal residue" evidence="1">
    <location>
        <position position="1"/>
    </location>
</feature>
<dbReference type="Proteomes" id="UP000800040">
    <property type="component" value="Unassembled WGS sequence"/>
</dbReference>
<dbReference type="AlphaFoldDB" id="A0A6A5JXH1"/>
<evidence type="ECO:0000313" key="1">
    <source>
        <dbReference type="EMBL" id="KAF1828909.1"/>
    </source>
</evidence>
<sequence>TFESQLRESQPEAAIVALTEGSSAATVAITEDDEDGNKDGDKGLDERFADNFDGIDWSRLPQYCKPVATQKQRKSWIYRYGYRVALIKDPDRLFFVCRYCHQHKWIDAGQGGKYETTLSTTTSARHLEQVRRGHSLTAPSKT</sequence>
<gene>
    <name evidence="1" type="ORF">BDW02DRAFT_459819</name>
</gene>
<reference evidence="1" key="1">
    <citation type="submission" date="2020-01" db="EMBL/GenBank/DDBJ databases">
        <authorList>
            <consortium name="DOE Joint Genome Institute"/>
            <person name="Haridas S."/>
            <person name="Albert R."/>
            <person name="Binder M."/>
            <person name="Bloem J."/>
            <person name="Labutti K."/>
            <person name="Salamov A."/>
            <person name="Andreopoulos B."/>
            <person name="Baker S.E."/>
            <person name="Barry K."/>
            <person name="Bills G."/>
            <person name="Bluhm B.H."/>
            <person name="Cannon C."/>
            <person name="Castanera R."/>
            <person name="Culley D.E."/>
            <person name="Daum C."/>
            <person name="Ezra D."/>
            <person name="Gonzalez J.B."/>
            <person name="Henrissat B."/>
            <person name="Kuo A."/>
            <person name="Liang C."/>
            <person name="Lipzen A."/>
            <person name="Lutzoni F."/>
            <person name="Magnuson J."/>
            <person name="Mondo S."/>
            <person name="Nolan M."/>
            <person name="Ohm R."/>
            <person name="Pangilinan J."/>
            <person name="Park H.-J."/>
            <person name="Ramirez L."/>
            <person name="Alfaro M."/>
            <person name="Sun H."/>
            <person name="Tritt A."/>
            <person name="Yoshinaga Y."/>
            <person name="Zwiers L.-H."/>
            <person name="Turgeon B.G."/>
            <person name="Goodwin S.B."/>
            <person name="Spatafora J.W."/>
            <person name="Crous P.W."/>
            <person name="Grigoriev I.V."/>
        </authorList>
    </citation>
    <scope>NUCLEOTIDE SEQUENCE</scope>
    <source>
        <strain evidence="1">P77</strain>
    </source>
</reference>
<accession>A0A6A5JXH1</accession>
<dbReference type="EMBL" id="ML975485">
    <property type="protein sequence ID" value="KAF1828909.1"/>
    <property type="molecule type" value="Genomic_DNA"/>
</dbReference>
<evidence type="ECO:0000313" key="2">
    <source>
        <dbReference type="Proteomes" id="UP000800040"/>
    </source>
</evidence>